<evidence type="ECO:0000259" key="2">
    <source>
        <dbReference type="Pfam" id="PF03015"/>
    </source>
</evidence>
<accession>A0A0T6B5T8</accession>
<evidence type="ECO:0000256" key="1">
    <source>
        <dbReference type="SAM" id="SignalP"/>
    </source>
</evidence>
<name>A0A0T6B5T8_9SCAR</name>
<gene>
    <name evidence="3" type="ORF">AMK59_3371</name>
</gene>
<reference evidence="3 4" key="1">
    <citation type="submission" date="2015-09" db="EMBL/GenBank/DDBJ databases">
        <title>Draft genome of the scarab beetle Oryctes borbonicus.</title>
        <authorList>
            <person name="Meyer J.M."/>
            <person name="Markov G.V."/>
            <person name="Baskaran P."/>
            <person name="Herrmann M."/>
            <person name="Sommer R.J."/>
            <person name="Roedelsperger C."/>
        </authorList>
    </citation>
    <scope>NUCLEOTIDE SEQUENCE [LARGE SCALE GENOMIC DNA]</scope>
    <source>
        <strain evidence="3">OB123</strain>
        <tissue evidence="3">Whole animal</tissue>
    </source>
</reference>
<dbReference type="InterPro" id="IPR033640">
    <property type="entry name" value="FAR_C"/>
</dbReference>
<feature type="domain" description="Fatty acyl-CoA reductase C-terminal" evidence="2">
    <location>
        <begin position="123"/>
        <end position="169"/>
    </location>
</feature>
<dbReference type="Pfam" id="PF03015">
    <property type="entry name" value="Sterile"/>
    <property type="match status" value="1"/>
</dbReference>
<feature type="chain" id="PRO_5006668420" description="Fatty acyl-CoA reductase C-terminal domain-containing protein" evidence="1">
    <location>
        <begin position="22"/>
        <end position="170"/>
    </location>
</feature>
<dbReference type="PANTHER" id="PTHR11011:SF60">
    <property type="entry name" value="FATTY ACYL-COA REDUCTASE-RELATED"/>
    <property type="match status" value="1"/>
</dbReference>
<evidence type="ECO:0000313" key="4">
    <source>
        <dbReference type="Proteomes" id="UP000051574"/>
    </source>
</evidence>
<comment type="caution">
    <text evidence="3">The sequence shown here is derived from an EMBL/GenBank/DDBJ whole genome shotgun (WGS) entry which is preliminary data.</text>
</comment>
<dbReference type="AlphaFoldDB" id="A0A0T6B5T8"/>
<keyword evidence="1" id="KW-0732">Signal</keyword>
<dbReference type="EMBL" id="LJIG01009612">
    <property type="protein sequence ID" value="KRT82732.1"/>
    <property type="molecule type" value="Genomic_DNA"/>
</dbReference>
<sequence>MYGPTSILLGAALGLLRSLHGNCENVADLVPADFVINAFIAAAWDVAKSEKQLALDLNQKTELAEPKIYNYVSSVENPLTWGDYRRLSTVVGKKIPSPLLVWHYWFNLSPNYYVYWMIATFTQTLPAYIVDFLAKCIGKKPFLVDAYKKIDKFCDVISYFTMNQWTFKTF</sequence>
<feature type="non-terminal residue" evidence="3">
    <location>
        <position position="170"/>
    </location>
</feature>
<dbReference type="GO" id="GO:0005777">
    <property type="term" value="C:peroxisome"/>
    <property type="evidence" value="ECO:0007669"/>
    <property type="project" value="TreeGrafter"/>
</dbReference>
<dbReference type="Proteomes" id="UP000051574">
    <property type="component" value="Unassembled WGS sequence"/>
</dbReference>
<dbReference type="Gene3D" id="3.40.50.720">
    <property type="entry name" value="NAD(P)-binding Rossmann-like Domain"/>
    <property type="match status" value="1"/>
</dbReference>
<organism evidence="3 4">
    <name type="scientific">Oryctes borbonicus</name>
    <dbReference type="NCBI Taxonomy" id="1629725"/>
    <lineage>
        <taxon>Eukaryota</taxon>
        <taxon>Metazoa</taxon>
        <taxon>Ecdysozoa</taxon>
        <taxon>Arthropoda</taxon>
        <taxon>Hexapoda</taxon>
        <taxon>Insecta</taxon>
        <taxon>Pterygota</taxon>
        <taxon>Neoptera</taxon>
        <taxon>Endopterygota</taxon>
        <taxon>Coleoptera</taxon>
        <taxon>Polyphaga</taxon>
        <taxon>Scarabaeiformia</taxon>
        <taxon>Scarabaeidae</taxon>
        <taxon>Dynastinae</taxon>
        <taxon>Oryctes</taxon>
    </lineage>
</organism>
<dbReference type="OrthoDB" id="429813at2759"/>
<dbReference type="GO" id="GO:0080019">
    <property type="term" value="F:alcohol-forming very long-chain fatty acyl-CoA reductase activity"/>
    <property type="evidence" value="ECO:0007669"/>
    <property type="project" value="InterPro"/>
</dbReference>
<dbReference type="InterPro" id="IPR026055">
    <property type="entry name" value="FAR"/>
</dbReference>
<feature type="signal peptide" evidence="1">
    <location>
        <begin position="1"/>
        <end position="21"/>
    </location>
</feature>
<dbReference type="PANTHER" id="PTHR11011">
    <property type="entry name" value="MALE STERILITY PROTEIN 2-RELATED"/>
    <property type="match status" value="1"/>
</dbReference>
<dbReference type="CDD" id="cd09071">
    <property type="entry name" value="FAR_C"/>
    <property type="match status" value="1"/>
</dbReference>
<proteinExistence type="predicted"/>
<keyword evidence="4" id="KW-1185">Reference proteome</keyword>
<protein>
    <recommendedName>
        <fullName evidence="2">Fatty acyl-CoA reductase C-terminal domain-containing protein</fullName>
    </recommendedName>
</protein>
<dbReference type="GO" id="GO:0035336">
    <property type="term" value="P:long-chain fatty-acyl-CoA metabolic process"/>
    <property type="evidence" value="ECO:0007669"/>
    <property type="project" value="TreeGrafter"/>
</dbReference>
<evidence type="ECO:0000313" key="3">
    <source>
        <dbReference type="EMBL" id="KRT82732.1"/>
    </source>
</evidence>